<evidence type="ECO:0000256" key="1">
    <source>
        <dbReference type="SAM" id="Phobius"/>
    </source>
</evidence>
<keyword evidence="1" id="KW-0812">Transmembrane</keyword>
<dbReference type="Proteomes" id="UP000739538">
    <property type="component" value="Unassembled WGS sequence"/>
</dbReference>
<name>A0A956NM16_UNCEI</name>
<reference evidence="2" key="2">
    <citation type="journal article" date="2021" name="Microbiome">
        <title>Successional dynamics and alternative stable states in a saline activated sludge microbial community over 9 years.</title>
        <authorList>
            <person name="Wang Y."/>
            <person name="Ye J."/>
            <person name="Ju F."/>
            <person name="Liu L."/>
            <person name="Boyd J.A."/>
            <person name="Deng Y."/>
            <person name="Parks D.H."/>
            <person name="Jiang X."/>
            <person name="Yin X."/>
            <person name="Woodcroft B.J."/>
            <person name="Tyson G.W."/>
            <person name="Hugenholtz P."/>
            <person name="Polz M.F."/>
            <person name="Zhang T."/>
        </authorList>
    </citation>
    <scope>NUCLEOTIDE SEQUENCE</scope>
    <source>
        <strain evidence="2">HKST-UBA02</strain>
    </source>
</reference>
<evidence type="ECO:0000313" key="2">
    <source>
        <dbReference type="EMBL" id="MCA9759689.1"/>
    </source>
</evidence>
<reference evidence="2" key="1">
    <citation type="submission" date="2020-04" db="EMBL/GenBank/DDBJ databases">
        <authorList>
            <person name="Zhang T."/>
        </authorList>
    </citation>
    <scope>NUCLEOTIDE SEQUENCE</scope>
    <source>
        <strain evidence="2">HKST-UBA02</strain>
    </source>
</reference>
<gene>
    <name evidence="2" type="ORF">KDA27_28085</name>
</gene>
<sequence>MGKNGVGAAIWIALGLAVAGALVGWGFQQGRKPVRSVVVKGYAEREVKADLALWPLRFVASGNELGAVQSKIEKDGEVVAKFLRDAGFSDDEFETQSLQVIDLDAQQYGRDNRGARFIIAQFVLVRSQDVDKLQATAARSGKLLAQGVVLSAEYGPLKPIFLFGGLDALKTDMLAEATQMARDSAGEFAKQSESHLGGILKANQGVFQILPRDPAPGISESDQLQKTVRVVSTIEYLLED</sequence>
<comment type="caution">
    <text evidence="2">The sequence shown here is derived from an EMBL/GenBank/DDBJ whole genome shotgun (WGS) entry which is preliminary data.</text>
</comment>
<proteinExistence type="predicted"/>
<dbReference type="InterPro" id="IPR007497">
    <property type="entry name" value="SIMPL/DUF541"/>
</dbReference>
<dbReference type="EMBL" id="JAGQHS010000444">
    <property type="protein sequence ID" value="MCA9759689.1"/>
    <property type="molecule type" value="Genomic_DNA"/>
</dbReference>
<keyword evidence="1" id="KW-0472">Membrane</keyword>
<feature type="transmembrane region" description="Helical" evidence="1">
    <location>
        <begin position="6"/>
        <end position="27"/>
    </location>
</feature>
<dbReference type="InterPro" id="IPR016907">
    <property type="entry name" value="UCP029033"/>
</dbReference>
<keyword evidence="1" id="KW-1133">Transmembrane helix</keyword>
<dbReference type="PANTHER" id="PTHR34387:SF2">
    <property type="entry name" value="SLR1258 PROTEIN"/>
    <property type="match status" value="1"/>
</dbReference>
<organism evidence="2 3">
    <name type="scientific">Eiseniibacteriota bacterium</name>
    <dbReference type="NCBI Taxonomy" id="2212470"/>
    <lineage>
        <taxon>Bacteria</taxon>
        <taxon>Candidatus Eiseniibacteriota</taxon>
    </lineage>
</organism>
<dbReference type="AlphaFoldDB" id="A0A956NM16"/>
<dbReference type="Pfam" id="PF04402">
    <property type="entry name" value="SIMPL"/>
    <property type="match status" value="1"/>
</dbReference>
<dbReference type="PIRSF" id="PIRSF029033">
    <property type="entry name" value="UCP029033"/>
    <property type="match status" value="1"/>
</dbReference>
<accession>A0A956NM16</accession>
<evidence type="ECO:0000313" key="3">
    <source>
        <dbReference type="Proteomes" id="UP000739538"/>
    </source>
</evidence>
<dbReference type="PANTHER" id="PTHR34387">
    <property type="entry name" value="SLR1258 PROTEIN"/>
    <property type="match status" value="1"/>
</dbReference>
<dbReference type="GO" id="GO:0006974">
    <property type="term" value="P:DNA damage response"/>
    <property type="evidence" value="ECO:0007669"/>
    <property type="project" value="TreeGrafter"/>
</dbReference>
<dbReference type="InterPro" id="IPR052022">
    <property type="entry name" value="26kDa_periplasmic_antigen"/>
</dbReference>
<protein>
    <submittedName>
        <fullName evidence="2">SIMPL domain-containing protein</fullName>
    </submittedName>
</protein>